<dbReference type="Proteomes" id="UP000618319">
    <property type="component" value="Unassembled WGS sequence"/>
</dbReference>
<gene>
    <name evidence="1" type="ORF">C4F40_08810</name>
</gene>
<sequence length="72" mass="8218">MLCRFSVFVEWDINISGEEHDKGFQFDEDVLTGFNFGVTYSSKYSCLGYTSIFKSNSLLSLLFKVLLLKASM</sequence>
<dbReference type="EMBL" id="PSKQ01000018">
    <property type="protein sequence ID" value="MBE8720822.1"/>
    <property type="molecule type" value="Genomic_DNA"/>
</dbReference>
<proteinExistence type="predicted"/>
<dbReference type="RefSeq" id="WP_196940637.1">
    <property type="nucleotide sequence ID" value="NZ_MU158691.1"/>
</dbReference>
<reference evidence="1 2" key="1">
    <citation type="submission" date="2018-02" db="EMBL/GenBank/DDBJ databases">
        <title>Sphingobacterium KA21.</title>
        <authorList>
            <person name="Vasarhelyi B.M."/>
            <person name="Deshmukh S."/>
            <person name="Balint B."/>
            <person name="Kukolya J."/>
        </authorList>
    </citation>
    <scope>NUCLEOTIDE SEQUENCE [LARGE SCALE GENOMIC DNA]</scope>
    <source>
        <strain evidence="1 2">Ka21</strain>
    </source>
</reference>
<accession>A0ABR9T757</accession>
<evidence type="ECO:0000313" key="1">
    <source>
        <dbReference type="EMBL" id="MBE8720822.1"/>
    </source>
</evidence>
<keyword evidence="2" id="KW-1185">Reference proteome</keyword>
<evidence type="ECO:0000313" key="2">
    <source>
        <dbReference type="Proteomes" id="UP000618319"/>
    </source>
</evidence>
<protein>
    <submittedName>
        <fullName evidence="1">Uncharacterized protein</fullName>
    </submittedName>
</protein>
<comment type="caution">
    <text evidence="1">The sequence shown here is derived from an EMBL/GenBank/DDBJ whole genome shotgun (WGS) entry which is preliminary data.</text>
</comment>
<organism evidence="1 2">
    <name type="scientific">Sphingobacterium pedocola</name>
    <dbReference type="NCBI Taxonomy" id="2082722"/>
    <lineage>
        <taxon>Bacteria</taxon>
        <taxon>Pseudomonadati</taxon>
        <taxon>Bacteroidota</taxon>
        <taxon>Sphingobacteriia</taxon>
        <taxon>Sphingobacteriales</taxon>
        <taxon>Sphingobacteriaceae</taxon>
        <taxon>Sphingobacterium</taxon>
    </lineage>
</organism>
<name>A0ABR9T757_9SPHI</name>